<protein>
    <submittedName>
        <fullName evidence="1">Uncharacterized protein</fullName>
    </submittedName>
</protein>
<comment type="caution">
    <text evidence="1">The sequence shown here is derived from an EMBL/GenBank/DDBJ whole genome shotgun (WGS) entry which is preliminary data.</text>
</comment>
<name>A0ABN9AZB3_9NEOB</name>
<reference evidence="1" key="1">
    <citation type="submission" date="2023-05" db="EMBL/GenBank/DDBJ databases">
        <authorList>
            <person name="Stuckert A."/>
        </authorList>
    </citation>
    <scope>NUCLEOTIDE SEQUENCE</scope>
</reference>
<evidence type="ECO:0000313" key="2">
    <source>
        <dbReference type="Proteomes" id="UP001162483"/>
    </source>
</evidence>
<organism evidence="1 2">
    <name type="scientific">Staurois parvus</name>
    <dbReference type="NCBI Taxonomy" id="386267"/>
    <lineage>
        <taxon>Eukaryota</taxon>
        <taxon>Metazoa</taxon>
        <taxon>Chordata</taxon>
        <taxon>Craniata</taxon>
        <taxon>Vertebrata</taxon>
        <taxon>Euteleostomi</taxon>
        <taxon>Amphibia</taxon>
        <taxon>Batrachia</taxon>
        <taxon>Anura</taxon>
        <taxon>Neobatrachia</taxon>
        <taxon>Ranoidea</taxon>
        <taxon>Ranidae</taxon>
        <taxon>Staurois</taxon>
    </lineage>
</organism>
<gene>
    <name evidence="1" type="ORF">SPARVUS_LOCUS1919225</name>
</gene>
<accession>A0ABN9AZB3</accession>
<dbReference type="Proteomes" id="UP001162483">
    <property type="component" value="Unassembled WGS sequence"/>
</dbReference>
<keyword evidence="2" id="KW-1185">Reference proteome</keyword>
<dbReference type="EMBL" id="CATNWA010001890">
    <property type="protein sequence ID" value="CAI9541398.1"/>
    <property type="molecule type" value="Genomic_DNA"/>
</dbReference>
<evidence type="ECO:0000313" key="1">
    <source>
        <dbReference type="EMBL" id="CAI9541398.1"/>
    </source>
</evidence>
<feature type="non-terminal residue" evidence="1">
    <location>
        <position position="1"/>
    </location>
</feature>
<proteinExistence type="predicted"/>
<sequence>HCVHRSHRKIPLLCNFTTGHESIIQDQAFHMLNVQRNDCCGLGTTMAGIVTDGRTTIFEMFTPFKCLHHTVLEIFCRYP</sequence>